<dbReference type="Pfam" id="PF24291">
    <property type="entry name" value="Ig_CFAP65"/>
    <property type="match status" value="1"/>
</dbReference>
<keyword evidence="8" id="KW-1185">Reference proteome</keyword>
<dbReference type="InterPro" id="IPR013783">
    <property type="entry name" value="Ig-like_fold"/>
</dbReference>
<feature type="non-terminal residue" evidence="7">
    <location>
        <position position="1"/>
    </location>
</feature>
<feature type="region of interest" description="Disordered" evidence="1">
    <location>
        <begin position="1571"/>
        <end position="1591"/>
    </location>
</feature>
<proteinExistence type="predicted"/>
<dbReference type="InterPro" id="IPR058536">
    <property type="entry name" value="Ig_CFAP65_4th"/>
</dbReference>
<organism evidence="7 8">
    <name type="scientific">Polypterus senegalus</name>
    <name type="common">Senegal bichir</name>
    <dbReference type="NCBI Taxonomy" id="55291"/>
    <lineage>
        <taxon>Eukaryota</taxon>
        <taxon>Metazoa</taxon>
        <taxon>Chordata</taxon>
        <taxon>Craniata</taxon>
        <taxon>Vertebrata</taxon>
        <taxon>Euteleostomi</taxon>
        <taxon>Actinopterygii</taxon>
        <taxon>Polypteriformes</taxon>
        <taxon>Polypteridae</taxon>
        <taxon>Polypterus</taxon>
    </lineage>
</organism>
<evidence type="ECO:0000256" key="1">
    <source>
        <dbReference type="SAM" id="MobiDB-lite"/>
    </source>
</evidence>
<evidence type="ECO:0000259" key="2">
    <source>
        <dbReference type="Pfam" id="PF24291"/>
    </source>
</evidence>
<evidence type="ECO:0000313" key="8">
    <source>
        <dbReference type="Proteomes" id="UP000886611"/>
    </source>
</evidence>
<evidence type="ECO:0000259" key="5">
    <source>
        <dbReference type="Pfam" id="PF25248"/>
    </source>
</evidence>
<dbReference type="PANTHER" id="PTHR46127">
    <property type="entry name" value="CILIA- AND FLAGELLA-ASSOCIATED PROTEIN 65"/>
    <property type="match status" value="1"/>
</dbReference>
<dbReference type="Gene3D" id="2.60.40.10">
    <property type="entry name" value="Immunoglobulins"/>
    <property type="match status" value="9"/>
</dbReference>
<dbReference type="InterPro" id="IPR057467">
    <property type="entry name" value="Ig_CFAP65_8th"/>
</dbReference>
<feature type="domain" description="CFAP65 eight Ig-like" evidence="5">
    <location>
        <begin position="918"/>
        <end position="1038"/>
    </location>
</feature>
<dbReference type="InterPro" id="IPR052614">
    <property type="entry name" value="CFAP65"/>
</dbReference>
<protein>
    <submittedName>
        <fullName evidence="7">CFA65 protein</fullName>
    </submittedName>
</protein>
<feature type="compositionally biased region" description="Polar residues" evidence="1">
    <location>
        <begin position="1493"/>
        <end position="1510"/>
    </location>
</feature>
<dbReference type="GO" id="GO:0007288">
    <property type="term" value="P:sperm axoneme assembly"/>
    <property type="evidence" value="ECO:0007669"/>
    <property type="project" value="TreeGrafter"/>
</dbReference>
<name>A0A8X7WY10_POLSE</name>
<feature type="domain" description="CFAP65 fourth Ig-like" evidence="3">
    <location>
        <begin position="392"/>
        <end position="484"/>
    </location>
</feature>
<dbReference type="GO" id="GO:0036126">
    <property type="term" value="C:sperm flagellum"/>
    <property type="evidence" value="ECO:0007669"/>
    <property type="project" value="TreeGrafter"/>
</dbReference>
<dbReference type="Proteomes" id="UP000886611">
    <property type="component" value="Unassembled WGS sequence"/>
</dbReference>
<evidence type="ECO:0000259" key="3">
    <source>
        <dbReference type="Pfam" id="PF24507"/>
    </source>
</evidence>
<dbReference type="InterPro" id="IPR056305">
    <property type="entry name" value="Ig_CFAP65_10th"/>
</dbReference>
<feature type="domain" description="CFAP65 seventh Ig-like" evidence="6">
    <location>
        <begin position="811"/>
        <end position="894"/>
    </location>
</feature>
<feature type="region of interest" description="Disordered" evidence="1">
    <location>
        <begin position="1493"/>
        <end position="1531"/>
    </location>
</feature>
<gene>
    <name evidence="7" type="primary">Cfap65</name>
    <name evidence="7" type="ORF">GTO96_0019360</name>
</gene>
<reference evidence="7 8" key="1">
    <citation type="journal article" date="2021" name="Cell">
        <title>Tracing the genetic footprints of vertebrate landing in non-teleost ray-finned fishes.</title>
        <authorList>
            <person name="Bi X."/>
            <person name="Wang K."/>
            <person name="Yang L."/>
            <person name="Pan H."/>
            <person name="Jiang H."/>
            <person name="Wei Q."/>
            <person name="Fang M."/>
            <person name="Yu H."/>
            <person name="Zhu C."/>
            <person name="Cai Y."/>
            <person name="He Y."/>
            <person name="Gan X."/>
            <person name="Zeng H."/>
            <person name="Yu D."/>
            <person name="Zhu Y."/>
            <person name="Jiang H."/>
            <person name="Qiu Q."/>
            <person name="Yang H."/>
            <person name="Zhang Y.E."/>
            <person name="Wang W."/>
            <person name="Zhu M."/>
            <person name="He S."/>
            <person name="Zhang G."/>
        </authorList>
    </citation>
    <scope>NUCLEOTIDE SEQUENCE [LARGE SCALE GENOMIC DNA]</scope>
    <source>
        <strain evidence="7">Bchr_013</strain>
    </source>
</reference>
<dbReference type="Pfam" id="PF24507">
    <property type="entry name" value="Ig_CFAP65_4th"/>
    <property type="match status" value="1"/>
</dbReference>
<dbReference type="Pfam" id="PF25249">
    <property type="entry name" value="Ig_CFAP65_7th"/>
    <property type="match status" value="1"/>
</dbReference>
<accession>A0A8X7WY10</accession>
<feature type="region of interest" description="Disordered" evidence="1">
    <location>
        <begin position="1646"/>
        <end position="1678"/>
    </location>
</feature>
<dbReference type="InterPro" id="IPR057470">
    <property type="entry name" value="Ig_CFAP65_7th"/>
</dbReference>
<dbReference type="PANTHER" id="PTHR46127:SF1">
    <property type="entry name" value="CILIA- AND FLAGELLA-ASSOCIATED PROTEIN 65"/>
    <property type="match status" value="1"/>
</dbReference>
<dbReference type="InterPro" id="IPR056344">
    <property type="entry name" value="Ig_CFAP65-like_9th"/>
</dbReference>
<evidence type="ECO:0000313" key="7">
    <source>
        <dbReference type="EMBL" id="KAG2458763.1"/>
    </source>
</evidence>
<dbReference type="EMBL" id="JAATIS010005477">
    <property type="protein sequence ID" value="KAG2458763.1"/>
    <property type="molecule type" value="Genomic_DNA"/>
</dbReference>
<evidence type="ECO:0000259" key="4">
    <source>
        <dbReference type="Pfam" id="PF24816"/>
    </source>
</evidence>
<dbReference type="GO" id="GO:0005737">
    <property type="term" value="C:cytoplasm"/>
    <property type="evidence" value="ECO:0007669"/>
    <property type="project" value="UniProtKB-SubCell"/>
</dbReference>
<feature type="domain" description="CFAP65 tenth Ig-like" evidence="2">
    <location>
        <begin position="1226"/>
        <end position="1343"/>
    </location>
</feature>
<feature type="non-terminal residue" evidence="7">
    <location>
        <position position="1753"/>
    </location>
</feature>
<feature type="compositionally biased region" description="Polar residues" evidence="1">
    <location>
        <begin position="1646"/>
        <end position="1661"/>
    </location>
</feature>
<feature type="domain" description="CFAP65-like ninth Ig-like" evidence="4">
    <location>
        <begin position="1041"/>
        <end position="1222"/>
    </location>
</feature>
<comment type="caution">
    <text evidence="7">The sequence shown here is derived from an EMBL/GenBank/DDBJ whole genome shotgun (WGS) entry which is preliminary data.</text>
</comment>
<dbReference type="Pfam" id="PF25248">
    <property type="entry name" value="Ig_CFAP65_8th"/>
    <property type="match status" value="1"/>
</dbReference>
<dbReference type="Pfam" id="PF24816">
    <property type="entry name" value="Ig_CFAP65__9th"/>
    <property type="match status" value="1"/>
</dbReference>
<sequence>MLEKIEEQIQENVSKFENKLKAPGDQLEDVKQTFKRKNIKLRLLQILEMPERCGRLPKRMNCTCGIEVAKELVWENWELGREITKLLKLKNVQSKKQILTFSSPSSKFFTTMFPQSISLNPGMSFCLPVTFRPTEKCEYNDSIWFELGDSSFQVLLRATLPGYALEMPDAVHLPTCGACDSSEATFQMKNISMYPTSFSWVVPEPFQFNPAKGTLNAGSRCTIKVIFRPYGALVYEDIATCKSTGEEESTKSICLRGISKYPHILVKVPENMQQITQHDDTQTVLDFGCIAVGSTVEKHIEVFNLSQVKAVFRISRAHRPALMDPVFFCNKHQAVIQADGKIKIPVLFSPQTVGITNVDYFYVGTTGNTSKSILKVVGSSKGPLVSLEKSLVDFGCVNLGKSAICTLELKNSSDVTTYYQFNTDCSHSVFVIDQPQGVLDGLTSKTLSVTFHPMQPINYYRRLACLIQYQDPLYVNMIGTCHSEQNKPGILKPQHINLYQINMARGLTYYPPDILSTMLSEKKLTLDQMGALLQKAGRYQAENIDNEGVRKDKASDTMEQPPLIHPLAEYFNDTFSNTDSSLPPHVSIDVQEFVFSSATQSCPFSMTNHTMGKVSIAWVCTANSVFTISPQACDIPPLKSTAFRVTFTPDRTNALYGAELECFASYKVMKDHRLFEDCTLCPPWCLTIRLTGHSFQPGLTHFIPKYTLQSPRMVFLPVFQGETTHQSLLFQNIGDLPITYKLDTELCPDITVKPSVGIIPAGARQFFMLKTIPQTGRIHKHILPILLNASEKYIQEVTLLSAAEKPKIALEGDGMLFFKPTCLYGLSQRSYIIKNMNRMPMNFEWKIYSDDSQVLSVTPTSGIIQPNECLVWSFLPLEEMRYTLTANLLFWRVSEKPNAQAIKKTRLTLKIFGEGCKGVITAEQPVIDLCDVLVGDCQSCDLVLLNKDSCSLDFVLEVDQEISGPCDPEDVNNDPTVLDLEVSKGTIPARSKIIIRATGRPSRRLNYSWSIRYHILAPRAPAHVLEKSMPLCQIKARGVYPMITVTDARSSGSSKGISKRHLWKLFSLDTLNSYLQRDPTPSELIYRVPTRHSIRRCPSVFTPTVLNFNFGAAPLGAEPSSVLLMFENKETIPVKWTFLFPADQQIELEYWAETGEFDPAELNAMSIQENKLFTVSPKSGFLFPGQQKSMQLSYRHDFLGISRLPVLLKLSHGREILLNFIGVTIEKDRHYVYFTSNKHTFAPVAIGSFSPPKQIYELFNGGAAPVNYYIDLEPLRVMEEENFNHPIFKCLNPSGQIPPGRAVHIEWIFSPLEAKMYEVDVPVHILGGESALISFCGVGYNRKLLGESAPDRTTSALFSVPPVQKVPLPDQVVFLSEEQVSIGDIPVYSKTTRIFFLYNTSEKEKMHFTWHNTSEMSKAVSIMPSSGELAPGESCLCILTLFASGSPSFYLLEFICQVTSKHALAQYKRELLEWEKEKDRQFTEFSITDKNLKTSSPSKTLPPISRTSDVQRSHKTLRRRPRDAGMLWKKPEAPDPFPLHLAVLARSHSLEEFEANFPSELQKHYIYRSTSAKQESNSVESTSSEGQYSSIANNSTDREIISDVLMLMIRSLLDDPPFQQSLAETLSEPVPYFCQMQSEDSYRTLTNQGDANANYDESMSTHSDRGVQSVASNKDPKLPITDRQSVEMQRQEFIHQEQQLELKENIKRLPEFCNLLEEIFLNTLQNIMREANSGELVLTSRPRVIALPPGTPK</sequence>
<evidence type="ECO:0000259" key="6">
    <source>
        <dbReference type="Pfam" id="PF25249"/>
    </source>
</evidence>